<sequence>MTDYPDAAWEAAMRATWSGSTKQRIAALRGSIASLLDTPGISISEHVPDLVNRFLGTLSRYDDRASQAAVEHIIIKALREPSFVKTFTGAIVQTAEKELKVGTCPVRHKLLRWSCLIIQYNPDILTVKTAFSRLAAIQASLLSILLHSSFQTQRVSRRVVVHLLSHVTDLFERYVKELRDSSIPIENSSGLINVLLGFCSTDSALYERNKDFFLDIYIKEVLTSKEKPSKASSEAFEPLFKQFTHEDFAKAVVPAAIRMLKRNPELSLETLSILLKHTNLDLSKYVGDFQPLALLQARHSDESRRNEALAVVSHLASHSSDVDALAGMFQSIKSILQGSEGKLTFPYQRVGMVNAVIALCEAPRGKASSSVASSISNFLLGFYREDGNEEVRGAVLIALSAWLARAGSALPTDLASFFVNGLKEKESLRRAHLRCLRVAFQNTDLKIQMYNLVEHLVPFVKSGVSKPALRLDGIYSLLLLAWIAAMDVRADERLNKEKIWTLVLQKDSTLLSPSMVGKLQPDDCEAVVELVEVLHVQHSSRIPELFSSGTHLLQLLVNLLWHPVWNVRKSASLAVAHLQLASLSMSESLLDSFLSSINNQMLMSSCGTAEAGGDVVVPTGEVLSNALFRLADPILATRPNISALLLLYSHHPFIARGRNRNMVWRVLVRALRKKGLDVTGVLGSSPSLVFLQILMGSNGLMSHQPSNTEAAISALASLVHSLKRDFFPHFIAVLKDFGDPSDHDALTQKDIKIFNTPEGILSTEQGIYVAEVVSDRNIKQAKGRFRMYEDTSDQEAPPAKEALKASVRQATMKKDLVGKNTTMKGLKKPSDNDKSKSAKEEARDLLLKEESIVRIKVKAIKERLSLALSALSAVVEENPDLAHERLSFLVELVRPLLSSLIVGHDAFEAMVKLARCVSPPLRHVGSDLAAGLKLAATSVGQIVLELGDSEELDKGHKRKPGSIDRCIAGLVSACKSRPLPAPTFTFIFPIVEQVLLATKKTRVHDDLLKVLALHCSSSSPIPRLRMISVLYHVLGCVPTSQSIVHTMLAELCRGLESNGLAEALVGLYSEHAHVRVACLNAVVNIPILAKRAVPRNGAVAALLWIALYDSDERVAEAADIAWDLYGHELGMDYAAGLVEALSHSNYNVREAAAAGLAAAMDEYPNTVHETLSTLFALYTRELPNESELDSSWQGRQGVALTLLAAADLLSSKDLPVVSTFLISRALADENIDVRVRMVDAGIAIIDKQGKQNIGMLLPIFENYLNKKAVNEERYDLVREGVVIYMGALAKHLDLDDSRITVILERLMEVLNTPSESVQRAVSNCLSPLMQSRQVNIEVLTKRLLDCLLRSDKYGERRGAAFGLAGVVKGLGISSLKQYGIMNALKAGVEDRNVAKTREGALLGFECLSEKLGRLFEPYVIHILPVLLVCFSDPVVAVRDATDAAARTIMSQLSGQGVKLVLPALLKGLEDKAWRTKQGSVQLLGTMAFCAPRQLSQCLPTIVPKLSEVLTDTHPKVQAAAQTALQQVGSVIRNPEIAALVPTLLIGIADPNEHTKSSLDILLQTTFVNTVDAPSLALLVPIVHRGLRERSAETKKKAAQIVGNMSSLVTDHKDMLPYLGLLLPEVKKVLVDPIPEVRTVAARALGSLIKGMGEENFKDLVPLLLDTLKSENSSVERSGAAQGLSEVLAALGTTYFESLLPEIIQNCSHQRAAVRDGYLTLFKYLPGALGPTFQIYLQRVLPAILDGLADENESVRDAALSAGHILVEHYATTSLPLLLPAVEEGIFHDNWRIRQSSVELLGDLLFKVAGTSGKVVLDGGSDDEGASTEAHGRAIVDVLGKEKRNEVLAAVYMVRSDVSLTVRQAALHVWKTVVANTPKTLKEIMPVLMSTLIASLASSSSERRQVAGRSLGELVRKLGDRVLPSIIPILAQGLEDQNGSTRQGVCIGLSEVMASAGKHQLVTYMGELIPTIRTALCDSVAEVREAAGLAFSTLFKSAGMQAIDEIVPALLAALEDSHTSDTALDGLKQILSVRTAAVLPHILPKLVSPPFTAFNAHALGTLAAVAGPGVNGHLGTILPPLMISMSAEDEEVSALTRKAAETVVTAVDGEGLLLLISELVRGLGDTQASIRRGSAYLTGYLFKTTKMDLEEEVPNILTTLIVMLTDLDNGTVQASWEALASVVGTITKENLPSFVKVARDAISTTRDRERRKRKGGAILIPGFCLPKGLQPVLPIYLQGLMSGSPELREQAAEGLGELINVTSEIALKPFVVPITGPLIRIIGDRFPWQVKSAILGTLGIVINKGGIALKPFLPQLQTTFIKCLQDNTRAVRSKSAWALGKLTGLSTRVDPLVGDLLSGMQTLDGGIKEAMLVALKGVVKHAGKSVSTPVVQRMISALQDLLPSEDEEVRGLAGRTLGILSQYIGDPDFTTLLDHLSIYNPTQKWTLRHGTTLALASVLRHSSAQICITTSPLSTTVITLKNRAKDDKVPVRESTAKALGRILVHQLKEESFSSSSYSESLLALAALLTDDSSDVRRRALSSLKIISKVNVDAIGSYSAIFGRAVGDCLKDSNTPVRLAAERCALHLFQLNKGAENVQAAQKFITGLDARRIAKQSELSDPSEDSEGDAPG</sequence>
<evidence type="ECO:0000313" key="2">
    <source>
        <dbReference type="Proteomes" id="UP001162992"/>
    </source>
</evidence>
<keyword evidence="2" id="KW-1185">Reference proteome</keyword>
<name>A0ACC2E5X7_DIPCM</name>
<proteinExistence type="predicted"/>
<dbReference type="Proteomes" id="UP001162992">
    <property type="component" value="Chromosome 3"/>
</dbReference>
<accession>A0ACC2E5X7</accession>
<gene>
    <name evidence="1" type="ORF">O6H91_03G044500</name>
</gene>
<protein>
    <submittedName>
        <fullName evidence="1">Uncharacterized protein</fullName>
    </submittedName>
</protein>
<comment type="caution">
    <text evidence="1">The sequence shown here is derived from an EMBL/GenBank/DDBJ whole genome shotgun (WGS) entry which is preliminary data.</text>
</comment>
<reference evidence="2" key="1">
    <citation type="journal article" date="2024" name="Proc. Natl. Acad. Sci. U.S.A.">
        <title>Extraordinary preservation of gene collinearity over three hundred million years revealed in homosporous lycophytes.</title>
        <authorList>
            <person name="Li C."/>
            <person name="Wickell D."/>
            <person name="Kuo L.Y."/>
            <person name="Chen X."/>
            <person name="Nie B."/>
            <person name="Liao X."/>
            <person name="Peng D."/>
            <person name="Ji J."/>
            <person name="Jenkins J."/>
            <person name="Williams M."/>
            <person name="Shu S."/>
            <person name="Plott C."/>
            <person name="Barry K."/>
            <person name="Rajasekar S."/>
            <person name="Grimwood J."/>
            <person name="Han X."/>
            <person name="Sun S."/>
            <person name="Hou Z."/>
            <person name="He W."/>
            <person name="Dai G."/>
            <person name="Sun C."/>
            <person name="Schmutz J."/>
            <person name="Leebens-Mack J.H."/>
            <person name="Li F.W."/>
            <person name="Wang L."/>
        </authorList>
    </citation>
    <scope>NUCLEOTIDE SEQUENCE [LARGE SCALE GENOMIC DNA]</scope>
    <source>
        <strain evidence="2">cv. PW_Plant_1</strain>
    </source>
</reference>
<organism evidence="1 2">
    <name type="scientific">Diphasiastrum complanatum</name>
    <name type="common">Issler's clubmoss</name>
    <name type="synonym">Lycopodium complanatum</name>
    <dbReference type="NCBI Taxonomy" id="34168"/>
    <lineage>
        <taxon>Eukaryota</taxon>
        <taxon>Viridiplantae</taxon>
        <taxon>Streptophyta</taxon>
        <taxon>Embryophyta</taxon>
        <taxon>Tracheophyta</taxon>
        <taxon>Lycopodiopsida</taxon>
        <taxon>Lycopodiales</taxon>
        <taxon>Lycopodiaceae</taxon>
        <taxon>Lycopodioideae</taxon>
        <taxon>Diphasiastrum</taxon>
    </lineage>
</organism>
<evidence type="ECO:0000313" key="1">
    <source>
        <dbReference type="EMBL" id="KAJ7561864.1"/>
    </source>
</evidence>
<dbReference type="EMBL" id="CM055094">
    <property type="protein sequence ID" value="KAJ7561864.1"/>
    <property type="molecule type" value="Genomic_DNA"/>
</dbReference>